<evidence type="ECO:0000313" key="2">
    <source>
        <dbReference type="EMBL" id="RNA22138.1"/>
    </source>
</evidence>
<gene>
    <name evidence="2" type="ORF">BpHYR1_051868</name>
</gene>
<feature type="compositionally biased region" description="Basic and acidic residues" evidence="1">
    <location>
        <begin position="21"/>
        <end position="39"/>
    </location>
</feature>
<name>A0A3M7RFW9_BRAPC</name>
<organism evidence="2 3">
    <name type="scientific">Brachionus plicatilis</name>
    <name type="common">Marine rotifer</name>
    <name type="synonym">Brachionus muelleri</name>
    <dbReference type="NCBI Taxonomy" id="10195"/>
    <lineage>
        <taxon>Eukaryota</taxon>
        <taxon>Metazoa</taxon>
        <taxon>Spiralia</taxon>
        <taxon>Gnathifera</taxon>
        <taxon>Rotifera</taxon>
        <taxon>Eurotatoria</taxon>
        <taxon>Monogononta</taxon>
        <taxon>Pseudotrocha</taxon>
        <taxon>Ploima</taxon>
        <taxon>Brachionidae</taxon>
        <taxon>Brachionus</taxon>
    </lineage>
</organism>
<proteinExistence type="predicted"/>
<evidence type="ECO:0000256" key="1">
    <source>
        <dbReference type="SAM" id="MobiDB-lite"/>
    </source>
</evidence>
<sequence length="60" mass="6973">MRKDKIEIALEAVIPGKHVPNKIEGRPPKNKANFKENDPNRQKIQVKKTRKMRLAIKTIN</sequence>
<evidence type="ECO:0000313" key="3">
    <source>
        <dbReference type="Proteomes" id="UP000276133"/>
    </source>
</evidence>
<dbReference type="Proteomes" id="UP000276133">
    <property type="component" value="Unassembled WGS sequence"/>
</dbReference>
<feature type="region of interest" description="Disordered" evidence="1">
    <location>
        <begin position="19"/>
        <end position="39"/>
    </location>
</feature>
<reference evidence="2 3" key="1">
    <citation type="journal article" date="2018" name="Sci. Rep.">
        <title>Genomic signatures of local adaptation to the degree of environmental predictability in rotifers.</title>
        <authorList>
            <person name="Franch-Gras L."/>
            <person name="Hahn C."/>
            <person name="Garcia-Roger E.M."/>
            <person name="Carmona M.J."/>
            <person name="Serra M."/>
            <person name="Gomez A."/>
        </authorList>
    </citation>
    <scope>NUCLEOTIDE SEQUENCE [LARGE SCALE GENOMIC DNA]</scope>
    <source>
        <strain evidence="2">HYR1</strain>
    </source>
</reference>
<protein>
    <submittedName>
        <fullName evidence="2">Uncharacterized protein</fullName>
    </submittedName>
</protein>
<keyword evidence="3" id="KW-1185">Reference proteome</keyword>
<dbReference type="EMBL" id="REGN01003526">
    <property type="protein sequence ID" value="RNA22138.1"/>
    <property type="molecule type" value="Genomic_DNA"/>
</dbReference>
<dbReference type="AlphaFoldDB" id="A0A3M7RFW9"/>
<comment type="caution">
    <text evidence="2">The sequence shown here is derived from an EMBL/GenBank/DDBJ whole genome shotgun (WGS) entry which is preliminary data.</text>
</comment>
<accession>A0A3M7RFW9</accession>